<dbReference type="EMBL" id="KF900936">
    <property type="protein sequence ID" value="AIF12084.1"/>
    <property type="molecule type" value="Genomic_DNA"/>
</dbReference>
<feature type="transmembrane region" description="Helical" evidence="3">
    <location>
        <begin position="6"/>
        <end position="28"/>
    </location>
</feature>
<dbReference type="InterPro" id="IPR052721">
    <property type="entry name" value="ET_Amicyanin"/>
</dbReference>
<dbReference type="GO" id="GO:0009055">
    <property type="term" value="F:electron transfer activity"/>
    <property type="evidence" value="ECO:0007669"/>
    <property type="project" value="InterPro"/>
</dbReference>
<dbReference type="PANTHER" id="PTHR36507">
    <property type="entry name" value="BLL1555 PROTEIN"/>
    <property type="match status" value="1"/>
</dbReference>
<feature type="domain" description="Blue (type 1) copper" evidence="4">
    <location>
        <begin position="28"/>
        <end position="113"/>
    </location>
</feature>
<dbReference type="InterPro" id="IPR008972">
    <property type="entry name" value="Cupredoxin"/>
</dbReference>
<keyword evidence="1" id="KW-0479">Metal-binding</keyword>
<sequence>MRKEIFFGLLILSISLVIVFVNLEVIIINRFDYQPEEITIAKGTTVYWINVDLEGHNITSDAGQNIEKNLMVQIDLSEDVNTLGIISHKFNEKGEFYYYCTLHPYMKGTISVN</sequence>
<dbReference type="SUPFAM" id="SSF49503">
    <property type="entry name" value="Cupredoxins"/>
    <property type="match status" value="1"/>
</dbReference>
<dbReference type="Pfam" id="PF00127">
    <property type="entry name" value="Copper-bind"/>
    <property type="match status" value="1"/>
</dbReference>
<dbReference type="AlphaFoldDB" id="A0A075H7T0"/>
<dbReference type="InterPro" id="IPR000923">
    <property type="entry name" value="BlueCu_1"/>
</dbReference>
<reference evidence="5" key="1">
    <citation type="journal article" date="2014" name="Genome Biol. Evol.">
        <title>Pangenome evidence for extensive interdomain horizontal transfer affecting lineage core and shell genes in uncultured planktonic thaumarchaeota and euryarchaeota.</title>
        <authorList>
            <person name="Deschamps P."/>
            <person name="Zivanovic Y."/>
            <person name="Moreira D."/>
            <person name="Rodriguez-Valera F."/>
            <person name="Lopez-Garcia P."/>
        </authorList>
    </citation>
    <scope>NUCLEOTIDE SEQUENCE</scope>
</reference>
<name>A0A075H7T0_9ARCH</name>
<keyword evidence="2" id="KW-0186">Copper</keyword>
<proteinExistence type="predicted"/>
<dbReference type="PANTHER" id="PTHR36507:SF1">
    <property type="entry name" value="BLL1555 PROTEIN"/>
    <property type="match status" value="1"/>
</dbReference>
<evidence type="ECO:0000256" key="2">
    <source>
        <dbReference type="ARBA" id="ARBA00023008"/>
    </source>
</evidence>
<keyword evidence="3" id="KW-1133">Transmembrane helix</keyword>
<evidence type="ECO:0000256" key="3">
    <source>
        <dbReference type="SAM" id="Phobius"/>
    </source>
</evidence>
<dbReference type="GO" id="GO:0005507">
    <property type="term" value="F:copper ion binding"/>
    <property type="evidence" value="ECO:0007669"/>
    <property type="project" value="InterPro"/>
</dbReference>
<keyword evidence="3" id="KW-0472">Membrane</keyword>
<evidence type="ECO:0000313" key="5">
    <source>
        <dbReference type="EMBL" id="AIF12084.1"/>
    </source>
</evidence>
<accession>A0A075H7T0</accession>
<keyword evidence="3" id="KW-0812">Transmembrane</keyword>
<evidence type="ECO:0000256" key="1">
    <source>
        <dbReference type="ARBA" id="ARBA00022723"/>
    </source>
</evidence>
<organism evidence="5">
    <name type="scientific">uncultured marine thaumarchaeote KM3_54_F04</name>
    <dbReference type="NCBI Taxonomy" id="1456191"/>
    <lineage>
        <taxon>Archaea</taxon>
        <taxon>Nitrososphaerota</taxon>
        <taxon>environmental samples</taxon>
    </lineage>
</organism>
<dbReference type="Gene3D" id="2.60.40.420">
    <property type="entry name" value="Cupredoxins - blue copper proteins"/>
    <property type="match status" value="1"/>
</dbReference>
<protein>
    <submittedName>
        <fullName evidence="5">Plastocyanin</fullName>
    </submittedName>
</protein>
<evidence type="ECO:0000259" key="4">
    <source>
        <dbReference type="Pfam" id="PF00127"/>
    </source>
</evidence>